<comment type="subcellular location">
    <subcellularLocation>
        <location evidence="1">Secreted</location>
    </subcellularLocation>
</comment>
<evidence type="ECO:0000313" key="8">
    <source>
        <dbReference type="Proteomes" id="UP000504632"/>
    </source>
</evidence>
<sequence>MTVDKGTGDKMEFRYHYDQDRGFCLPFYYKGEGGNDNRFETERACMEACSSKSAEVYPKDNENLCRLPKEHGSCMAMVVMFYYNHEEKACRTFHYGGCQGNGNRFATREECESTCRAASGRGFSAERGPSPDEKTANIGLIVGIVGGCVFAVAVIAAVVLFVVQRKAKTKDRKKVPTEVEMN</sequence>
<evidence type="ECO:0000256" key="4">
    <source>
        <dbReference type="ARBA" id="ARBA00022900"/>
    </source>
</evidence>
<protein>
    <submittedName>
        <fullName evidence="9">Kunitz-type U19-barytoxin-Tl1a</fullName>
    </submittedName>
</protein>
<dbReference type="PRINTS" id="PR00759">
    <property type="entry name" value="BASICPTASE"/>
</dbReference>
<keyword evidence="6" id="KW-0812">Transmembrane</keyword>
<dbReference type="GO" id="GO:0005615">
    <property type="term" value="C:extracellular space"/>
    <property type="evidence" value="ECO:0007669"/>
    <property type="project" value="TreeGrafter"/>
</dbReference>
<name>A0A6J2UX45_CHACN</name>
<evidence type="ECO:0000256" key="3">
    <source>
        <dbReference type="ARBA" id="ARBA00022690"/>
    </source>
</evidence>
<dbReference type="PANTHER" id="PTHR10083">
    <property type="entry name" value="KUNITZ-TYPE PROTEASE INHIBITOR-RELATED"/>
    <property type="match status" value="1"/>
</dbReference>
<keyword evidence="8" id="KW-1185">Reference proteome</keyword>
<evidence type="ECO:0000256" key="1">
    <source>
        <dbReference type="ARBA" id="ARBA00004613"/>
    </source>
</evidence>
<dbReference type="Gene3D" id="4.10.410.10">
    <property type="entry name" value="Pancreatic trypsin inhibitor Kunitz domain"/>
    <property type="match status" value="2"/>
</dbReference>
<organism evidence="8 9">
    <name type="scientific">Chanos chanos</name>
    <name type="common">Milkfish</name>
    <name type="synonym">Mugil chanos</name>
    <dbReference type="NCBI Taxonomy" id="29144"/>
    <lineage>
        <taxon>Eukaryota</taxon>
        <taxon>Metazoa</taxon>
        <taxon>Chordata</taxon>
        <taxon>Craniata</taxon>
        <taxon>Vertebrata</taxon>
        <taxon>Euteleostomi</taxon>
        <taxon>Actinopterygii</taxon>
        <taxon>Neopterygii</taxon>
        <taxon>Teleostei</taxon>
        <taxon>Ostariophysi</taxon>
        <taxon>Gonorynchiformes</taxon>
        <taxon>Chanidae</taxon>
        <taxon>Chanos</taxon>
    </lineage>
</organism>
<evidence type="ECO:0000256" key="5">
    <source>
        <dbReference type="ARBA" id="ARBA00023157"/>
    </source>
</evidence>
<dbReference type="SUPFAM" id="SSF57362">
    <property type="entry name" value="BPTI-like"/>
    <property type="match status" value="2"/>
</dbReference>
<keyword evidence="4" id="KW-0722">Serine protease inhibitor</keyword>
<evidence type="ECO:0000259" key="7">
    <source>
        <dbReference type="PROSITE" id="PS50279"/>
    </source>
</evidence>
<dbReference type="CDD" id="cd00109">
    <property type="entry name" value="Kunitz-type"/>
    <property type="match status" value="1"/>
</dbReference>
<dbReference type="CDD" id="cd22593">
    <property type="entry name" value="Kunitz_conkunitzin"/>
    <property type="match status" value="1"/>
</dbReference>
<dbReference type="FunFam" id="4.10.410.10:FF:000017">
    <property type="entry name" value="papilin isoform X2"/>
    <property type="match status" value="1"/>
</dbReference>
<dbReference type="Pfam" id="PF00014">
    <property type="entry name" value="Kunitz_BPTI"/>
    <property type="match status" value="2"/>
</dbReference>
<dbReference type="SMART" id="SM00131">
    <property type="entry name" value="KU"/>
    <property type="match status" value="2"/>
</dbReference>
<evidence type="ECO:0000256" key="2">
    <source>
        <dbReference type="ARBA" id="ARBA00022525"/>
    </source>
</evidence>
<keyword evidence="3" id="KW-0646">Protease inhibitor</keyword>
<feature type="transmembrane region" description="Helical" evidence="6">
    <location>
        <begin position="138"/>
        <end position="163"/>
    </location>
</feature>
<dbReference type="InterPro" id="IPR036880">
    <property type="entry name" value="Kunitz_BPTI_sf"/>
</dbReference>
<gene>
    <name evidence="9" type="primary">tfpil</name>
</gene>
<keyword evidence="6" id="KW-0472">Membrane</keyword>
<reference evidence="9" key="1">
    <citation type="submission" date="2025-08" db="UniProtKB">
        <authorList>
            <consortium name="RefSeq"/>
        </authorList>
    </citation>
    <scope>IDENTIFICATION</scope>
</reference>
<dbReference type="PROSITE" id="PS00280">
    <property type="entry name" value="BPTI_KUNITZ_1"/>
    <property type="match status" value="1"/>
</dbReference>
<dbReference type="GeneID" id="115807200"/>
<keyword evidence="6" id="KW-1133">Transmembrane helix</keyword>
<dbReference type="InterPro" id="IPR020901">
    <property type="entry name" value="Prtase_inh_Kunz-CS"/>
</dbReference>
<dbReference type="PROSITE" id="PS50279">
    <property type="entry name" value="BPTI_KUNITZ_2"/>
    <property type="match status" value="2"/>
</dbReference>
<evidence type="ECO:0000313" key="9">
    <source>
        <dbReference type="RefSeq" id="XP_030623932.1"/>
    </source>
</evidence>
<feature type="domain" description="BPTI/Kunitz inhibitor" evidence="7">
    <location>
        <begin position="65"/>
        <end position="115"/>
    </location>
</feature>
<dbReference type="InterPro" id="IPR050098">
    <property type="entry name" value="TFPI/VKTCI-like"/>
</dbReference>
<dbReference type="PANTHER" id="PTHR10083:SF376">
    <property type="entry name" value="SERINE PEPTIDASE INHIBITOR, KUNITZ TYPE, 3"/>
    <property type="match status" value="1"/>
</dbReference>
<dbReference type="Proteomes" id="UP000504632">
    <property type="component" value="Chromosome 3"/>
</dbReference>
<dbReference type="OrthoDB" id="196393at2759"/>
<keyword evidence="2" id="KW-0964">Secreted</keyword>
<dbReference type="InterPro" id="IPR002223">
    <property type="entry name" value="Kunitz_BPTI"/>
</dbReference>
<proteinExistence type="predicted"/>
<evidence type="ECO:0000256" key="6">
    <source>
        <dbReference type="SAM" id="Phobius"/>
    </source>
</evidence>
<feature type="domain" description="BPTI/Kunitz inhibitor" evidence="7">
    <location>
        <begin position="1"/>
        <end position="49"/>
    </location>
</feature>
<dbReference type="AlphaFoldDB" id="A0A6J2UX45"/>
<accession>A0A6J2UX45</accession>
<keyword evidence="5" id="KW-1015">Disulfide bond</keyword>
<dbReference type="RefSeq" id="XP_030623932.1">
    <property type="nucleotide sequence ID" value="XM_030768072.1"/>
</dbReference>
<dbReference type="CTD" id="322379"/>
<dbReference type="GO" id="GO:0004867">
    <property type="term" value="F:serine-type endopeptidase inhibitor activity"/>
    <property type="evidence" value="ECO:0007669"/>
    <property type="project" value="UniProtKB-KW"/>
</dbReference>
<dbReference type="InParanoid" id="A0A6J2UX45"/>